<accession>A0A840SFS2</accession>
<reference evidence="3 5" key="1">
    <citation type="submission" date="2018-08" db="EMBL/GenBank/DDBJ databases">
        <title>The first complete genome of Treponema rectale (CHPAT), a commensal spirochete of the bovine rectum.</title>
        <authorList>
            <person name="Staton G.J."/>
            <person name="Clegg S.R."/>
            <person name="Carter S.D."/>
            <person name="Radford A.D."/>
            <person name="Darby A."/>
            <person name="Hall N."/>
            <person name="Birtles R.J."/>
            <person name="Evans N.J."/>
        </authorList>
    </citation>
    <scope>NUCLEOTIDE SEQUENCE [LARGE SCALE GENOMIC DNA]</scope>
    <source>
        <strain evidence="3 5">CHPA</strain>
    </source>
</reference>
<feature type="domain" description="NAD glycohydrolase translocation F5/8 type C" evidence="1">
    <location>
        <begin position="214"/>
        <end position="323"/>
    </location>
</feature>
<dbReference type="EMBL" id="CP031517">
    <property type="protein sequence ID" value="QOS41080.1"/>
    <property type="molecule type" value="Genomic_DNA"/>
</dbReference>
<dbReference type="RefSeq" id="WP_184652445.1">
    <property type="nucleotide sequence ID" value="NZ_JACHFR010000002.1"/>
</dbReference>
<evidence type="ECO:0000313" key="5">
    <source>
        <dbReference type="Proteomes" id="UP000593591"/>
    </source>
</evidence>
<evidence type="ECO:0000313" key="2">
    <source>
        <dbReference type="EMBL" id="MBB5219008.1"/>
    </source>
</evidence>
<protein>
    <recommendedName>
        <fullName evidence="1">NAD glycohydrolase translocation F5/8 type C domain-containing protein</fullName>
    </recommendedName>
</protein>
<gene>
    <name evidence="3" type="ORF">DYE49_11740</name>
    <name evidence="2" type="ORF">HNP77_001377</name>
</gene>
<dbReference type="Proteomes" id="UP000593591">
    <property type="component" value="Chromosome"/>
</dbReference>
<organism evidence="2 4">
    <name type="scientific">Treponema rectale</name>
    <dbReference type="NCBI Taxonomy" id="744512"/>
    <lineage>
        <taxon>Bacteria</taxon>
        <taxon>Pseudomonadati</taxon>
        <taxon>Spirochaetota</taxon>
        <taxon>Spirochaetia</taxon>
        <taxon>Spirochaetales</taxon>
        <taxon>Treponemataceae</taxon>
        <taxon>Treponema</taxon>
    </lineage>
</organism>
<dbReference type="EMBL" id="JACHFR010000002">
    <property type="protein sequence ID" value="MBB5219008.1"/>
    <property type="molecule type" value="Genomic_DNA"/>
</dbReference>
<keyword evidence="4" id="KW-1185">Reference proteome</keyword>
<evidence type="ECO:0000259" key="1">
    <source>
        <dbReference type="Pfam" id="PF25302"/>
    </source>
</evidence>
<dbReference type="InterPro" id="IPR057561">
    <property type="entry name" value="NADase_transloc"/>
</dbReference>
<evidence type="ECO:0000313" key="4">
    <source>
        <dbReference type="Proteomes" id="UP000578697"/>
    </source>
</evidence>
<dbReference type="AlphaFoldDB" id="A0A840SFS2"/>
<dbReference type="Pfam" id="PF25302">
    <property type="entry name" value="NADase_transloc"/>
    <property type="match status" value="1"/>
</dbReference>
<proteinExistence type="predicted"/>
<evidence type="ECO:0000313" key="3">
    <source>
        <dbReference type="EMBL" id="QOS41080.1"/>
    </source>
</evidence>
<name>A0A840SFS2_9SPIR</name>
<dbReference type="KEGG" id="trc:DYE49_11740"/>
<dbReference type="Proteomes" id="UP000578697">
    <property type="component" value="Unassembled WGS sequence"/>
</dbReference>
<reference evidence="2 4" key="2">
    <citation type="submission" date="2020-08" db="EMBL/GenBank/DDBJ databases">
        <title>Genomic Encyclopedia of Type Strains, Phase IV (KMG-IV): sequencing the most valuable type-strain genomes for metagenomic binning, comparative biology and taxonomic classification.</title>
        <authorList>
            <person name="Goeker M."/>
        </authorList>
    </citation>
    <scope>NUCLEOTIDE SEQUENCE [LARGE SCALE GENOMIC DNA]</scope>
    <source>
        <strain evidence="2 4">DSM 103679</strain>
    </source>
</reference>
<sequence>MQRIITLLFMFITFPIFCIDWHTELKSSFISEKSLPLGGYEYGNVYQRQKNKLKIVYNVEDKYLKLPEKIWIPYYEELDLPECLDIFSQFVLKDDGFLYAKIANEPYSHEPVKEVPVIFGDEYTFAIPGMVLYREEIGSESYKEELYYDGKYENGEKFRFFSSVYNDSIKKVSSSSHLIEKSKGIEFDYSGINLDWYLVRNGEFAADQINPYCFPWVENAEGCGIGEWVEFELNKPSALTYILNGFVDGSRMHLYKENSRIKEAEFLGWTEDGKEIKMKIHFEDFVYFKTVQFSEPVIKFRITIKEVYPGEKWQDTAISAVMFPVTIDKIK</sequence>
<dbReference type="NCBIfam" id="NF047619">
    <property type="entry name" value="NADase_discoid"/>
    <property type="match status" value="1"/>
</dbReference>